<dbReference type="InterPro" id="IPR001107">
    <property type="entry name" value="Band_7"/>
</dbReference>
<dbReference type="GO" id="GO:0016020">
    <property type="term" value="C:membrane"/>
    <property type="evidence" value="ECO:0007669"/>
    <property type="project" value="UniProtKB-SubCell"/>
</dbReference>
<protein>
    <recommendedName>
        <fullName evidence="3">Band 7 domain-containing protein</fullName>
    </recommendedName>
</protein>
<keyword evidence="2" id="KW-0812">Transmembrane</keyword>
<evidence type="ECO:0000313" key="4">
    <source>
        <dbReference type="EMBL" id="SBW08996.1"/>
    </source>
</evidence>
<feature type="transmembrane region" description="Helical" evidence="2">
    <location>
        <begin position="12"/>
        <end position="31"/>
    </location>
</feature>
<dbReference type="Gene3D" id="3.30.479.30">
    <property type="entry name" value="Band 7 domain"/>
    <property type="match status" value="1"/>
</dbReference>
<evidence type="ECO:0000256" key="1">
    <source>
        <dbReference type="ARBA" id="ARBA00004167"/>
    </source>
</evidence>
<dbReference type="InterPro" id="IPR036013">
    <property type="entry name" value="Band_7/SPFH_dom_sf"/>
</dbReference>
<sequence>METLEKDFKGTKISGFLALFIIIVVLAASIWSFSLGYIPLVFIAVCCMFLCSFAVLGFMVVEPNEARIMVFFGKYRGTITDNGFLWVNPFYNKKKLTLRARNLDVPPIKVNDKVGNPIMIGSVLVWKVKDTYKAMFDIDTSSISGVMSSVNNYIQSSNRMQAYENFVKIQSDAALRQVAGMYAYDNNESKDGDVTLRSDNGEISEKLEEELNSRLAIAGIEVIEARINYLAYAAEIASVMLRRQQADAIIAAREKIVEGAVSMVQLALDKLLKEGIVELDEERKAAMVSNLLVVLCADEAAQPIVNAGTLHQ</sequence>
<dbReference type="RefSeq" id="WP_296952435.1">
    <property type="nucleotide sequence ID" value="NZ_LT599021.1"/>
</dbReference>
<dbReference type="EMBL" id="FLUL01000001">
    <property type="protein sequence ID" value="SBW08996.1"/>
    <property type="molecule type" value="Genomic_DNA"/>
</dbReference>
<dbReference type="SUPFAM" id="SSF117892">
    <property type="entry name" value="Band 7/SPFH domain"/>
    <property type="match status" value="1"/>
</dbReference>
<organism evidence="4">
    <name type="scientific">uncultured Dysgonomonas sp</name>
    <dbReference type="NCBI Taxonomy" id="206096"/>
    <lineage>
        <taxon>Bacteria</taxon>
        <taxon>Pseudomonadati</taxon>
        <taxon>Bacteroidota</taxon>
        <taxon>Bacteroidia</taxon>
        <taxon>Bacteroidales</taxon>
        <taxon>Dysgonomonadaceae</taxon>
        <taxon>Dysgonomonas</taxon>
        <taxon>environmental samples</taxon>
    </lineage>
</organism>
<evidence type="ECO:0000256" key="2">
    <source>
        <dbReference type="SAM" id="Phobius"/>
    </source>
</evidence>
<dbReference type="SMART" id="SM00244">
    <property type="entry name" value="PHB"/>
    <property type="match status" value="1"/>
</dbReference>
<feature type="transmembrane region" description="Helical" evidence="2">
    <location>
        <begin position="37"/>
        <end position="61"/>
    </location>
</feature>
<dbReference type="Pfam" id="PF01145">
    <property type="entry name" value="Band_7"/>
    <property type="match status" value="1"/>
</dbReference>
<proteinExistence type="predicted"/>
<dbReference type="PANTHER" id="PTHR43446:SF1">
    <property type="entry name" value="BAND 7 DOMAIN-CONTAINING PROTEIN"/>
    <property type="match status" value="1"/>
</dbReference>
<name>A0A212KBE5_9BACT</name>
<keyword evidence="2" id="KW-0472">Membrane</keyword>
<reference evidence="4" key="1">
    <citation type="submission" date="2016-04" db="EMBL/GenBank/DDBJ databases">
        <authorList>
            <person name="Evans L.H."/>
            <person name="Alamgir A."/>
            <person name="Owens N."/>
            <person name="Weber N.D."/>
            <person name="Virtaneva K."/>
            <person name="Barbian K."/>
            <person name="Babar A."/>
            <person name="Rosenke K."/>
        </authorList>
    </citation>
    <scope>NUCLEOTIDE SEQUENCE</scope>
    <source>
        <strain evidence="4">86-2</strain>
    </source>
</reference>
<gene>
    <name evidence="4" type="ORF">KL86DYS2_13515</name>
</gene>
<feature type="domain" description="Band 7" evidence="3">
    <location>
        <begin position="56"/>
        <end position="244"/>
    </location>
</feature>
<dbReference type="PANTHER" id="PTHR43446">
    <property type="entry name" value="MEMBRANE PROTEIN-RELATED"/>
    <property type="match status" value="1"/>
</dbReference>
<evidence type="ECO:0000259" key="3">
    <source>
        <dbReference type="SMART" id="SM00244"/>
    </source>
</evidence>
<dbReference type="CDD" id="cd03402">
    <property type="entry name" value="SPFH_like_u2"/>
    <property type="match status" value="1"/>
</dbReference>
<dbReference type="AlphaFoldDB" id="A0A212KBE5"/>
<comment type="subcellular location">
    <subcellularLocation>
        <location evidence="1">Membrane</location>
        <topology evidence="1">Single-pass membrane protein</topology>
    </subcellularLocation>
</comment>
<keyword evidence="2" id="KW-1133">Transmembrane helix</keyword>
<accession>A0A212KBE5</accession>